<gene>
    <name evidence="5" type="ORF">ACFPTN_16995</name>
</gene>
<sequence length="471" mass="54839">MPANILNLPCYKVLSIQENEHDYHIDVETLHAPTSCPHCQSSNLVGFGRREQMVKDLPMHGRRVGLYIDTRRYQCRGCGKTFYEVLPEIDEKRLMTKRLAQWMGKQAIKRTFASIAEEVGCTEFTVRSVFSDYVNELEKTIRFETPKWMGIDEIHLIKPRGVIANIQNNTIVELLPNRNKDTVVHFLHHLEGKERIQYVAMDMWTPYRDAVRAVIPQAEIVVDKFHVVRMANDAMERVRKSLRESLTPKQRRGLMHDRFVLLKRERDLNDKERLNLDGWTKNYPELGEAYRLKEQFFGIYDAASPDEAQAKFIQWQKSIPSEIADAFADIERAWGNWTMPILNYFNHPVTNAYTESLNSLIRVMNRLGRGYSFEALRAKILFAEGAHKHKLSRPKFERKERRQVEPEPVMMYGLPGNFKNFEIGESLARMVPKPAPEPKPYIPKSTDSEKPEKNYGVDISTLIRMIENGEL</sequence>
<dbReference type="Proteomes" id="UP001595974">
    <property type="component" value="Unassembled WGS sequence"/>
</dbReference>
<dbReference type="InterPro" id="IPR032877">
    <property type="entry name" value="Transposase_HTH"/>
</dbReference>
<evidence type="ECO:0000259" key="3">
    <source>
        <dbReference type="Pfam" id="PF13542"/>
    </source>
</evidence>
<dbReference type="NCBIfam" id="NF033550">
    <property type="entry name" value="transpos_ISL3"/>
    <property type="match status" value="1"/>
</dbReference>
<protein>
    <submittedName>
        <fullName evidence="5">ISL3 family transposase</fullName>
    </submittedName>
</protein>
<dbReference type="RefSeq" id="WP_096452983.1">
    <property type="nucleotide sequence ID" value="NZ_JBHSOG010000068.1"/>
</dbReference>
<feature type="domain" description="Transposase IS204/IS1001/IS1096/IS1165 helix-turn-helix" evidence="3">
    <location>
        <begin position="86"/>
        <end position="134"/>
    </location>
</feature>
<evidence type="ECO:0000256" key="1">
    <source>
        <dbReference type="SAM" id="MobiDB-lite"/>
    </source>
</evidence>
<accession>A0ABW1AUV1</accession>
<keyword evidence="6" id="KW-1185">Reference proteome</keyword>
<dbReference type="Pfam" id="PF13542">
    <property type="entry name" value="HTH_Tnp_ISL3"/>
    <property type="match status" value="1"/>
</dbReference>
<dbReference type="PANTHER" id="PTHR33498:SF1">
    <property type="entry name" value="TRANSPOSASE FOR INSERTION SEQUENCE ELEMENT IS1557"/>
    <property type="match status" value="1"/>
</dbReference>
<proteinExistence type="predicted"/>
<evidence type="ECO:0000259" key="4">
    <source>
        <dbReference type="Pfam" id="PF14690"/>
    </source>
</evidence>
<evidence type="ECO:0000259" key="2">
    <source>
        <dbReference type="Pfam" id="PF01610"/>
    </source>
</evidence>
<evidence type="ECO:0000313" key="6">
    <source>
        <dbReference type="Proteomes" id="UP001595974"/>
    </source>
</evidence>
<feature type="domain" description="Transposase IS204/IS1001/IS1096/IS1165 DDE" evidence="2">
    <location>
        <begin position="149"/>
        <end position="380"/>
    </location>
</feature>
<dbReference type="InterPro" id="IPR047951">
    <property type="entry name" value="Transpos_ISL3"/>
</dbReference>
<dbReference type="EMBL" id="JBHSOG010000068">
    <property type="protein sequence ID" value="MFC5771080.1"/>
    <property type="molecule type" value="Genomic_DNA"/>
</dbReference>
<name>A0ABW1AUV1_9RHOO</name>
<dbReference type="Pfam" id="PF01610">
    <property type="entry name" value="DDE_Tnp_ISL3"/>
    <property type="match status" value="1"/>
</dbReference>
<feature type="domain" description="Transposase IS204/IS1001/IS1096/IS1165 zinc-finger" evidence="4">
    <location>
        <begin position="33"/>
        <end position="78"/>
    </location>
</feature>
<dbReference type="PANTHER" id="PTHR33498">
    <property type="entry name" value="TRANSPOSASE FOR INSERTION SEQUENCE ELEMENT IS1557"/>
    <property type="match status" value="1"/>
</dbReference>
<reference evidence="6" key="1">
    <citation type="journal article" date="2019" name="Int. J. Syst. Evol. Microbiol.">
        <title>The Global Catalogue of Microorganisms (GCM) 10K type strain sequencing project: providing services to taxonomists for standard genome sequencing and annotation.</title>
        <authorList>
            <consortium name="The Broad Institute Genomics Platform"/>
            <consortium name="The Broad Institute Genome Sequencing Center for Infectious Disease"/>
            <person name="Wu L."/>
            <person name="Ma J."/>
        </authorList>
    </citation>
    <scope>NUCLEOTIDE SEQUENCE [LARGE SCALE GENOMIC DNA]</scope>
    <source>
        <strain evidence="6">SHR3</strain>
    </source>
</reference>
<organism evidence="5 6">
    <name type="scientific">Thauera sinica</name>
    <dbReference type="NCBI Taxonomy" id="2665146"/>
    <lineage>
        <taxon>Bacteria</taxon>
        <taxon>Pseudomonadati</taxon>
        <taxon>Pseudomonadota</taxon>
        <taxon>Betaproteobacteria</taxon>
        <taxon>Rhodocyclales</taxon>
        <taxon>Zoogloeaceae</taxon>
        <taxon>Thauera</taxon>
    </lineage>
</organism>
<feature type="region of interest" description="Disordered" evidence="1">
    <location>
        <begin position="434"/>
        <end position="454"/>
    </location>
</feature>
<dbReference type="InterPro" id="IPR029261">
    <property type="entry name" value="Transposase_Znf"/>
</dbReference>
<evidence type="ECO:0000313" key="5">
    <source>
        <dbReference type="EMBL" id="MFC5771080.1"/>
    </source>
</evidence>
<dbReference type="Pfam" id="PF14690">
    <property type="entry name" value="Zn_ribbon_ISL3"/>
    <property type="match status" value="1"/>
</dbReference>
<dbReference type="InterPro" id="IPR002560">
    <property type="entry name" value="Transposase_DDE"/>
</dbReference>
<comment type="caution">
    <text evidence="5">The sequence shown here is derived from an EMBL/GenBank/DDBJ whole genome shotgun (WGS) entry which is preliminary data.</text>
</comment>